<feature type="region of interest" description="Disordered" evidence="1">
    <location>
        <begin position="1"/>
        <end position="189"/>
    </location>
</feature>
<sequence length="661" mass="68820">MTPKAEITTTEAPTPTTEAPTPTTEAPTPTTEAPTPTTEAQTPTTEASTPTPVALTPTTVALTPTTEAMTPTTESLTPTPEAQTPTTEAPTPTTEAPTPTTEALPPTTEALTPTPEALTPTTEAPTPTTEAPTPTTEALTPTTEALPPIPEALTPTTEAPTPTTEAMTPTTEAPTPTTEALPPTTEALTPITEALTPTPEALTPITEALTPTPEALTPTTEAPTPTTEAPTPTTEAPTPTTEALTPTTEAPTPTTEAQPTSTEAETTTAEAQTTTMGQQQPLDNTTSPGLLTRSTTIAALSDTTTMVMTTIKTMADVGSQVTQSVNDVTCNITLASECVSTAYQSLLSSLIYFLFNGDVDFLLYDVCRKYPSHRGCVKESLTACTAQERLLFDTGLSAFDFICTDVGATAVKTVLPCMGNTPVLQDLRGCSAQPNVNNSGLTACSVASNYADCVNQAFQQRCTGGVTAPVQDFLNATLRPLNSLYNCPALSFTMPPSTPSSDIANSIVQSSTLSSVVASTEPPTTTTVTVRETTSTATTTRPTTPSTTTTATTTTPPRPAFIQCYDCNSGNPGGWTNPDCTTSGDITPGIIATTSCKSPCFARVTRYPPGAVYRGCSEGWEYTFPDGFPKTGCHVGRNGETWCFCDADNCNNMDMIPVVNG</sequence>
<feature type="compositionally biased region" description="Polar residues" evidence="1">
    <location>
        <begin position="276"/>
        <end position="293"/>
    </location>
</feature>
<dbReference type="PRINTS" id="PR01217">
    <property type="entry name" value="PRICHEXTENSN"/>
</dbReference>
<comment type="caution">
    <text evidence="2">The sequence shown here is derived from an EMBL/GenBank/DDBJ whole genome shotgun (WGS) entry which is preliminary data.</text>
</comment>
<feature type="region of interest" description="Disordered" evidence="1">
    <location>
        <begin position="518"/>
        <end position="556"/>
    </location>
</feature>
<evidence type="ECO:0000313" key="3">
    <source>
        <dbReference type="Proteomes" id="UP001374579"/>
    </source>
</evidence>
<name>A0AAN9AXI6_9CAEN</name>
<reference evidence="2 3" key="1">
    <citation type="submission" date="2024-02" db="EMBL/GenBank/DDBJ databases">
        <title>Chromosome-scale genome assembly of the rough periwinkle Littorina saxatilis.</title>
        <authorList>
            <person name="De Jode A."/>
            <person name="Faria R."/>
            <person name="Formenti G."/>
            <person name="Sims Y."/>
            <person name="Smith T.P."/>
            <person name="Tracey A."/>
            <person name="Wood J.M.D."/>
            <person name="Zagrodzka Z.B."/>
            <person name="Johannesson K."/>
            <person name="Butlin R.K."/>
            <person name="Leder E.H."/>
        </authorList>
    </citation>
    <scope>NUCLEOTIDE SEQUENCE [LARGE SCALE GENOMIC DNA]</scope>
    <source>
        <strain evidence="2">Snail1</strain>
        <tissue evidence="2">Muscle</tissue>
    </source>
</reference>
<keyword evidence="3" id="KW-1185">Reference proteome</keyword>
<gene>
    <name evidence="2" type="ORF">V1264_006598</name>
</gene>
<proteinExistence type="predicted"/>
<protein>
    <submittedName>
        <fullName evidence="2">Uncharacterized protein</fullName>
    </submittedName>
</protein>
<accession>A0AAN9AXI6</accession>
<feature type="compositionally biased region" description="Low complexity" evidence="1">
    <location>
        <begin position="518"/>
        <end position="555"/>
    </location>
</feature>
<dbReference type="Proteomes" id="UP001374579">
    <property type="component" value="Unassembled WGS sequence"/>
</dbReference>
<evidence type="ECO:0000313" key="2">
    <source>
        <dbReference type="EMBL" id="KAK7095153.1"/>
    </source>
</evidence>
<organism evidence="2 3">
    <name type="scientific">Littorina saxatilis</name>
    <dbReference type="NCBI Taxonomy" id="31220"/>
    <lineage>
        <taxon>Eukaryota</taxon>
        <taxon>Metazoa</taxon>
        <taxon>Spiralia</taxon>
        <taxon>Lophotrochozoa</taxon>
        <taxon>Mollusca</taxon>
        <taxon>Gastropoda</taxon>
        <taxon>Caenogastropoda</taxon>
        <taxon>Littorinimorpha</taxon>
        <taxon>Littorinoidea</taxon>
        <taxon>Littorinidae</taxon>
        <taxon>Littorina</taxon>
    </lineage>
</organism>
<evidence type="ECO:0000256" key="1">
    <source>
        <dbReference type="SAM" id="MobiDB-lite"/>
    </source>
</evidence>
<feature type="compositionally biased region" description="Low complexity" evidence="1">
    <location>
        <begin position="210"/>
        <end position="275"/>
    </location>
</feature>
<dbReference type="EMBL" id="JBAMIC010000018">
    <property type="protein sequence ID" value="KAK7095153.1"/>
    <property type="molecule type" value="Genomic_DNA"/>
</dbReference>
<dbReference type="AlphaFoldDB" id="A0AAN9AXI6"/>
<feature type="region of interest" description="Disordered" evidence="1">
    <location>
        <begin position="210"/>
        <end position="293"/>
    </location>
</feature>